<evidence type="ECO:0000256" key="14">
    <source>
        <dbReference type="SAM" id="Phobius"/>
    </source>
</evidence>
<dbReference type="SMART" id="SM00388">
    <property type="entry name" value="HisKA"/>
    <property type="match status" value="1"/>
</dbReference>
<dbReference type="SUPFAM" id="SSF158472">
    <property type="entry name" value="HAMP domain-like"/>
    <property type="match status" value="1"/>
</dbReference>
<dbReference type="RefSeq" id="WP_113920548.1">
    <property type="nucleotide sequence ID" value="NZ_QNRX01000008.1"/>
</dbReference>
<comment type="subcellular location">
    <subcellularLocation>
        <location evidence="2">Cell membrane</location>
        <topology evidence="2">Multi-pass membrane protein</topology>
    </subcellularLocation>
</comment>
<sequence length="443" mass="50777">MNLKQRFLTQGILIFIGTILITSCVGFAYSYFCNLFNKFPVTSGIGEASVVVIENENIIYKNDDFSRIQVKEILMNVSIGNNYYIHENTKYSINTEDFSTVSGDKYNIINLNPIINVGNYYRNLMVLVFITFLIVFAVASIIVQKQNMKNIINPITNLTEETEKLRHGDLETAITDRGYGEIRDLERVVEQLRLQLKNSIYYEEKVDDNRKFLISSISHDLKTPVTSIRGYIDGVLDGVADTNEKKQYYLSKAVEKTKMINIMIEDLLLYSKLDLNQMPFEKEKVNVRKYVESCIEDSLAEFEGEDKSITFENELGDEVFVTIDLDKFNRVVQNIMDNAKRNIEKHSGQLKIVLRETNSSVIMEFKDNGKGIHKNDLPYVFERFYRADTARAVKGSSGLGLAIAKQIVEGLDGQIWAISEMDEGASIMISLKKVKRYEKDINY</sequence>
<evidence type="ECO:0000256" key="6">
    <source>
        <dbReference type="ARBA" id="ARBA00022679"/>
    </source>
</evidence>
<dbReference type="GO" id="GO:0005886">
    <property type="term" value="C:plasma membrane"/>
    <property type="evidence" value="ECO:0007669"/>
    <property type="project" value="UniProtKB-SubCell"/>
</dbReference>
<keyword evidence="11 14" id="KW-1133">Transmembrane helix</keyword>
<dbReference type="EMBL" id="QNRX01000008">
    <property type="protein sequence ID" value="RBP64398.1"/>
    <property type="molecule type" value="Genomic_DNA"/>
</dbReference>
<evidence type="ECO:0000256" key="3">
    <source>
        <dbReference type="ARBA" id="ARBA00012438"/>
    </source>
</evidence>
<keyword evidence="5" id="KW-0597">Phosphoprotein</keyword>
<evidence type="ECO:0000256" key="2">
    <source>
        <dbReference type="ARBA" id="ARBA00004651"/>
    </source>
</evidence>
<dbReference type="OrthoDB" id="335833at2"/>
<protein>
    <recommendedName>
        <fullName evidence="3">histidine kinase</fullName>
        <ecNumber evidence="3">2.7.13.3</ecNumber>
    </recommendedName>
</protein>
<keyword evidence="18" id="KW-1185">Reference proteome</keyword>
<dbReference type="Gene3D" id="3.30.565.10">
    <property type="entry name" value="Histidine kinase-like ATPase, C-terminal domain"/>
    <property type="match status" value="1"/>
</dbReference>
<keyword evidence="13 14" id="KW-0472">Membrane</keyword>
<gene>
    <name evidence="17" type="ORF">DES36_10810</name>
</gene>
<keyword evidence="7 14" id="KW-0812">Transmembrane</keyword>
<dbReference type="SMART" id="SM00387">
    <property type="entry name" value="HATPase_c"/>
    <property type="match status" value="1"/>
</dbReference>
<dbReference type="GO" id="GO:0005524">
    <property type="term" value="F:ATP binding"/>
    <property type="evidence" value="ECO:0007669"/>
    <property type="project" value="UniProtKB-KW"/>
</dbReference>
<dbReference type="InterPro" id="IPR003660">
    <property type="entry name" value="HAMP_dom"/>
</dbReference>
<evidence type="ECO:0000256" key="12">
    <source>
        <dbReference type="ARBA" id="ARBA00023012"/>
    </source>
</evidence>
<keyword evidence="4" id="KW-1003">Cell membrane</keyword>
<dbReference type="Pfam" id="PF00512">
    <property type="entry name" value="HisKA"/>
    <property type="match status" value="1"/>
</dbReference>
<dbReference type="Pfam" id="PF00672">
    <property type="entry name" value="HAMP"/>
    <property type="match status" value="1"/>
</dbReference>
<dbReference type="SMART" id="SM00304">
    <property type="entry name" value="HAMP"/>
    <property type="match status" value="1"/>
</dbReference>
<dbReference type="SUPFAM" id="SSF55874">
    <property type="entry name" value="ATPase domain of HSP90 chaperone/DNA topoisomerase II/histidine kinase"/>
    <property type="match status" value="1"/>
</dbReference>
<evidence type="ECO:0000256" key="9">
    <source>
        <dbReference type="ARBA" id="ARBA00022777"/>
    </source>
</evidence>
<dbReference type="Proteomes" id="UP000253490">
    <property type="component" value="Unassembled WGS sequence"/>
</dbReference>
<dbReference type="CDD" id="cd00075">
    <property type="entry name" value="HATPase"/>
    <property type="match status" value="1"/>
</dbReference>
<reference evidence="17 18" key="1">
    <citation type="submission" date="2018-06" db="EMBL/GenBank/DDBJ databases">
        <title>Genomic Encyclopedia of Type Strains, Phase IV (KMG-IV): sequencing the most valuable type-strain genomes for metagenomic binning, comparative biology and taxonomic classification.</title>
        <authorList>
            <person name="Goeker M."/>
        </authorList>
    </citation>
    <scope>NUCLEOTIDE SEQUENCE [LARGE SCALE GENOMIC DNA]</scope>
    <source>
        <strain evidence="17 18">DSM 22112</strain>
    </source>
</reference>
<evidence type="ECO:0000256" key="13">
    <source>
        <dbReference type="ARBA" id="ARBA00023136"/>
    </source>
</evidence>
<dbReference type="InterPro" id="IPR003661">
    <property type="entry name" value="HisK_dim/P_dom"/>
</dbReference>
<accession>A0A366I706</accession>
<dbReference type="CDD" id="cd00082">
    <property type="entry name" value="HisKA"/>
    <property type="match status" value="1"/>
</dbReference>
<evidence type="ECO:0000256" key="8">
    <source>
        <dbReference type="ARBA" id="ARBA00022741"/>
    </source>
</evidence>
<evidence type="ECO:0000256" key="4">
    <source>
        <dbReference type="ARBA" id="ARBA00022475"/>
    </source>
</evidence>
<evidence type="ECO:0000259" key="16">
    <source>
        <dbReference type="PROSITE" id="PS50885"/>
    </source>
</evidence>
<feature type="domain" description="HAMP" evidence="16">
    <location>
        <begin position="149"/>
        <end position="201"/>
    </location>
</feature>
<comment type="caution">
    <text evidence="17">The sequence shown here is derived from an EMBL/GenBank/DDBJ whole genome shotgun (WGS) entry which is preliminary data.</text>
</comment>
<dbReference type="Gene3D" id="1.10.287.130">
    <property type="match status" value="1"/>
</dbReference>
<name>A0A366I706_9FIRM</name>
<evidence type="ECO:0000259" key="15">
    <source>
        <dbReference type="PROSITE" id="PS50109"/>
    </source>
</evidence>
<keyword evidence="10" id="KW-0067">ATP-binding</keyword>
<proteinExistence type="predicted"/>
<dbReference type="InterPro" id="IPR036097">
    <property type="entry name" value="HisK_dim/P_sf"/>
</dbReference>
<dbReference type="InterPro" id="IPR003594">
    <property type="entry name" value="HATPase_dom"/>
</dbReference>
<dbReference type="PANTHER" id="PTHR45528:SF1">
    <property type="entry name" value="SENSOR HISTIDINE KINASE CPXA"/>
    <property type="match status" value="1"/>
</dbReference>
<evidence type="ECO:0000313" key="18">
    <source>
        <dbReference type="Proteomes" id="UP000253490"/>
    </source>
</evidence>
<dbReference type="PROSITE" id="PS51257">
    <property type="entry name" value="PROKAR_LIPOPROTEIN"/>
    <property type="match status" value="1"/>
</dbReference>
<keyword evidence="9" id="KW-0418">Kinase</keyword>
<evidence type="ECO:0000256" key="1">
    <source>
        <dbReference type="ARBA" id="ARBA00000085"/>
    </source>
</evidence>
<feature type="transmembrane region" description="Helical" evidence="14">
    <location>
        <begin position="12"/>
        <end position="32"/>
    </location>
</feature>
<keyword evidence="8" id="KW-0547">Nucleotide-binding</keyword>
<keyword evidence="6" id="KW-0808">Transferase</keyword>
<dbReference type="InterPro" id="IPR004358">
    <property type="entry name" value="Sig_transdc_His_kin-like_C"/>
</dbReference>
<evidence type="ECO:0000256" key="10">
    <source>
        <dbReference type="ARBA" id="ARBA00022840"/>
    </source>
</evidence>
<evidence type="ECO:0000256" key="11">
    <source>
        <dbReference type="ARBA" id="ARBA00022989"/>
    </source>
</evidence>
<organism evidence="17 18">
    <name type="scientific">Alkalibaculum bacchi</name>
    <dbReference type="NCBI Taxonomy" id="645887"/>
    <lineage>
        <taxon>Bacteria</taxon>
        <taxon>Bacillati</taxon>
        <taxon>Bacillota</taxon>
        <taxon>Clostridia</taxon>
        <taxon>Eubacteriales</taxon>
        <taxon>Eubacteriaceae</taxon>
        <taxon>Alkalibaculum</taxon>
    </lineage>
</organism>
<dbReference type="FunFam" id="3.30.565.10:FF:000006">
    <property type="entry name" value="Sensor histidine kinase WalK"/>
    <property type="match status" value="1"/>
</dbReference>
<feature type="domain" description="Histidine kinase" evidence="15">
    <location>
        <begin position="216"/>
        <end position="435"/>
    </location>
</feature>
<dbReference type="PANTHER" id="PTHR45528">
    <property type="entry name" value="SENSOR HISTIDINE KINASE CPXA"/>
    <property type="match status" value="1"/>
</dbReference>
<dbReference type="PRINTS" id="PR00344">
    <property type="entry name" value="BCTRLSENSOR"/>
</dbReference>
<comment type="catalytic activity">
    <reaction evidence="1">
        <text>ATP + protein L-histidine = ADP + protein N-phospho-L-histidine.</text>
        <dbReference type="EC" id="2.7.13.3"/>
    </reaction>
</comment>
<dbReference type="Pfam" id="PF02518">
    <property type="entry name" value="HATPase_c"/>
    <property type="match status" value="1"/>
</dbReference>
<dbReference type="EC" id="2.7.13.3" evidence="3"/>
<dbReference type="InterPro" id="IPR050398">
    <property type="entry name" value="HssS/ArlS-like"/>
</dbReference>
<feature type="transmembrane region" description="Helical" evidence="14">
    <location>
        <begin position="120"/>
        <end position="143"/>
    </location>
</feature>
<dbReference type="PROSITE" id="PS50885">
    <property type="entry name" value="HAMP"/>
    <property type="match status" value="1"/>
</dbReference>
<keyword evidence="12" id="KW-0902">Two-component regulatory system</keyword>
<dbReference type="CDD" id="cd06225">
    <property type="entry name" value="HAMP"/>
    <property type="match status" value="1"/>
</dbReference>
<dbReference type="Gene3D" id="6.10.340.10">
    <property type="match status" value="1"/>
</dbReference>
<dbReference type="GO" id="GO:0000155">
    <property type="term" value="F:phosphorelay sensor kinase activity"/>
    <property type="evidence" value="ECO:0007669"/>
    <property type="project" value="InterPro"/>
</dbReference>
<dbReference type="PROSITE" id="PS50109">
    <property type="entry name" value="HIS_KIN"/>
    <property type="match status" value="1"/>
</dbReference>
<dbReference type="InterPro" id="IPR005467">
    <property type="entry name" value="His_kinase_dom"/>
</dbReference>
<evidence type="ECO:0000256" key="5">
    <source>
        <dbReference type="ARBA" id="ARBA00022553"/>
    </source>
</evidence>
<dbReference type="SUPFAM" id="SSF47384">
    <property type="entry name" value="Homodimeric domain of signal transducing histidine kinase"/>
    <property type="match status" value="1"/>
</dbReference>
<evidence type="ECO:0000313" key="17">
    <source>
        <dbReference type="EMBL" id="RBP64398.1"/>
    </source>
</evidence>
<evidence type="ECO:0000256" key="7">
    <source>
        <dbReference type="ARBA" id="ARBA00022692"/>
    </source>
</evidence>
<dbReference type="AlphaFoldDB" id="A0A366I706"/>
<dbReference type="InterPro" id="IPR036890">
    <property type="entry name" value="HATPase_C_sf"/>
</dbReference>